<dbReference type="NCBIfam" id="TIGR00180">
    <property type="entry name" value="parB_part"/>
    <property type="match status" value="1"/>
</dbReference>
<dbReference type="InterPro" id="IPR004437">
    <property type="entry name" value="ParB/RepB/Spo0J"/>
</dbReference>
<name>A0A450VWJ7_9GAMM</name>
<dbReference type="InterPro" id="IPR057240">
    <property type="entry name" value="ParB_dimer_C"/>
</dbReference>
<feature type="domain" description="ParB-like N-terminal" evidence="6">
    <location>
        <begin position="55"/>
        <end position="146"/>
    </location>
</feature>
<dbReference type="Pfam" id="PF23552">
    <property type="entry name" value="ParB_C"/>
    <property type="match status" value="1"/>
</dbReference>
<evidence type="ECO:0000256" key="4">
    <source>
        <dbReference type="ARBA" id="ARBA00023125"/>
    </source>
</evidence>
<comment type="similarity">
    <text evidence="1">Belongs to the ParB family.</text>
</comment>
<evidence type="ECO:0000313" key="7">
    <source>
        <dbReference type="EMBL" id="VFK09188.1"/>
    </source>
</evidence>
<dbReference type="FunFam" id="1.10.10.2830:FF:000001">
    <property type="entry name" value="Chromosome partitioning protein ParB"/>
    <property type="match status" value="1"/>
</dbReference>
<dbReference type="PANTHER" id="PTHR33375">
    <property type="entry name" value="CHROMOSOME-PARTITIONING PROTEIN PARB-RELATED"/>
    <property type="match status" value="1"/>
</dbReference>
<accession>A0A450VWJ7</accession>
<proteinExistence type="inferred from homology"/>
<dbReference type="FunFam" id="3.90.1530.30:FF:000001">
    <property type="entry name" value="Chromosome partitioning protein ParB"/>
    <property type="match status" value="1"/>
</dbReference>
<evidence type="ECO:0000259" key="6">
    <source>
        <dbReference type="SMART" id="SM00470"/>
    </source>
</evidence>
<evidence type="ECO:0000256" key="5">
    <source>
        <dbReference type="ARBA" id="ARBA00025472"/>
    </source>
</evidence>
<dbReference type="Pfam" id="PF02195">
    <property type="entry name" value="ParB_N"/>
    <property type="match status" value="1"/>
</dbReference>
<evidence type="ECO:0000256" key="3">
    <source>
        <dbReference type="ARBA" id="ARBA00022829"/>
    </source>
</evidence>
<reference evidence="7" key="1">
    <citation type="submission" date="2019-02" db="EMBL/GenBank/DDBJ databases">
        <authorList>
            <person name="Gruber-Vodicka R. H."/>
            <person name="Seah K. B. B."/>
        </authorList>
    </citation>
    <scope>NUCLEOTIDE SEQUENCE</scope>
    <source>
        <strain evidence="7">BECK_S313</strain>
    </source>
</reference>
<dbReference type="InterPro" id="IPR041468">
    <property type="entry name" value="HTH_ParB/Spo0J"/>
</dbReference>
<sequence length="310" mass="33983">MLAPDHALSVRGEASLGIIDHKPCMIKRKGLGRGLDALLGNQVSVSEHAKQGELRNLPVEQIQQSRYQPRVTMDPVALEDLANSIRAQGVVQPIVVRPVDDGLHFEIIAGERRWRAAQSAGLSEIPAVVRDVPDESVVAIALIENVQREALNPIEEANALFRLINEFDMTHQVAAEAVGKSRAAVTNLLRLLDLNADVRDLLEKGHLDMGHARALLGLQGALQSQAAREVAEKDLSARETERLVRKLKAKTGEEKAPSTRQDPNVRQLEVDLSDRLGAEVSVQHGVMGKGQLIIRYVSLDQLEGIISRVR</sequence>
<comment type="function">
    <text evidence="5">Involved in chromosome partition. Localize to both poles of the predivisional cell following completion of DNA replication. Binds to the DNA origin of replication.</text>
</comment>
<dbReference type="InterPro" id="IPR050336">
    <property type="entry name" value="Chromosome_partition/occlusion"/>
</dbReference>
<protein>
    <recommendedName>
        <fullName evidence="2">Probable chromosome-partitioning protein ParB</fullName>
    </recommendedName>
</protein>
<keyword evidence="3" id="KW-0159">Chromosome partition</keyword>
<dbReference type="GO" id="GO:0045881">
    <property type="term" value="P:positive regulation of sporulation resulting in formation of a cellular spore"/>
    <property type="evidence" value="ECO:0007669"/>
    <property type="project" value="TreeGrafter"/>
</dbReference>
<organism evidence="7">
    <name type="scientific">Candidatus Kentrum sp. LPFa</name>
    <dbReference type="NCBI Taxonomy" id="2126335"/>
    <lineage>
        <taxon>Bacteria</taxon>
        <taxon>Pseudomonadati</taxon>
        <taxon>Pseudomonadota</taxon>
        <taxon>Gammaproteobacteria</taxon>
        <taxon>Candidatus Kentrum</taxon>
    </lineage>
</organism>
<dbReference type="Pfam" id="PF17762">
    <property type="entry name" value="HTH_ParB"/>
    <property type="match status" value="1"/>
</dbReference>
<dbReference type="PANTHER" id="PTHR33375:SF1">
    <property type="entry name" value="CHROMOSOME-PARTITIONING PROTEIN PARB-RELATED"/>
    <property type="match status" value="1"/>
</dbReference>
<dbReference type="InterPro" id="IPR003115">
    <property type="entry name" value="ParB_N"/>
</dbReference>
<dbReference type="SUPFAM" id="SSF110849">
    <property type="entry name" value="ParB/Sulfiredoxin"/>
    <property type="match status" value="1"/>
</dbReference>
<dbReference type="CDD" id="cd16393">
    <property type="entry name" value="SPO0J_N"/>
    <property type="match status" value="1"/>
</dbReference>
<dbReference type="InterPro" id="IPR036086">
    <property type="entry name" value="ParB/Sulfiredoxin_sf"/>
</dbReference>
<dbReference type="Gene3D" id="3.90.1530.30">
    <property type="match status" value="1"/>
</dbReference>
<gene>
    <name evidence="7" type="ORF">BECKLPF1236B_GA0070989_100621</name>
</gene>
<evidence type="ECO:0000256" key="1">
    <source>
        <dbReference type="ARBA" id="ARBA00006295"/>
    </source>
</evidence>
<evidence type="ECO:0000256" key="2">
    <source>
        <dbReference type="ARBA" id="ARBA00022372"/>
    </source>
</evidence>
<dbReference type="SMART" id="SM00470">
    <property type="entry name" value="ParB"/>
    <property type="match status" value="1"/>
</dbReference>
<keyword evidence="4" id="KW-0238">DNA-binding</keyword>
<dbReference type="EMBL" id="CAADFK010000006">
    <property type="protein sequence ID" value="VFK09188.1"/>
    <property type="molecule type" value="Genomic_DNA"/>
</dbReference>
<dbReference type="AlphaFoldDB" id="A0A450VWJ7"/>
<dbReference type="GO" id="GO:0003677">
    <property type="term" value="F:DNA binding"/>
    <property type="evidence" value="ECO:0007669"/>
    <property type="project" value="UniProtKB-KW"/>
</dbReference>
<dbReference type="GO" id="GO:0007059">
    <property type="term" value="P:chromosome segregation"/>
    <property type="evidence" value="ECO:0007669"/>
    <property type="project" value="UniProtKB-KW"/>
</dbReference>
<dbReference type="Gene3D" id="1.10.10.2830">
    <property type="match status" value="1"/>
</dbReference>
<dbReference type="GO" id="GO:0005694">
    <property type="term" value="C:chromosome"/>
    <property type="evidence" value="ECO:0007669"/>
    <property type="project" value="TreeGrafter"/>
</dbReference>